<keyword evidence="5" id="KW-0964">Secreted</keyword>
<dbReference type="PANTHER" id="PTHR30288">
    <property type="entry name" value="FLAGELLAR CAP/ASSEMBLY PROTEIN FLID"/>
    <property type="match status" value="1"/>
</dbReference>
<comment type="subcellular location">
    <subcellularLocation>
        <location evidence="5">Secreted</location>
    </subcellularLocation>
    <subcellularLocation>
        <location evidence="5">Bacterial flagellum</location>
    </subcellularLocation>
</comment>
<evidence type="ECO:0000256" key="4">
    <source>
        <dbReference type="ARBA" id="ARBA00023143"/>
    </source>
</evidence>
<keyword evidence="3" id="KW-0175">Coiled coil</keyword>
<dbReference type="Pfam" id="PF07195">
    <property type="entry name" value="FliD_C"/>
    <property type="match status" value="1"/>
</dbReference>
<evidence type="ECO:0000256" key="3">
    <source>
        <dbReference type="ARBA" id="ARBA00023054"/>
    </source>
</evidence>
<comment type="function">
    <text evidence="5">Required for morphogenesis and for the elongation of the flagellar filament by facilitating polymerization of the flagellin monomers at the tip of growing filament. Forms a capping structure, which prevents flagellin subunits (transported through the central channel of the flagellum) from leaking out without polymerization at the distal end.</text>
</comment>
<keyword evidence="9" id="KW-1185">Reference proteome</keyword>
<reference evidence="8 9" key="1">
    <citation type="submission" date="2023-07" db="EMBL/GenBank/DDBJ databases">
        <title>Sequencing the genomes of 1000 actinobacteria strains.</title>
        <authorList>
            <person name="Klenk H.-P."/>
        </authorList>
    </citation>
    <scope>NUCLEOTIDE SEQUENCE [LARGE SCALE GENOMIC DNA]</scope>
    <source>
        <strain evidence="8 9">DSM 19426</strain>
    </source>
</reference>
<feature type="domain" description="Flagellar hook-associated protein 2 C-terminal" evidence="7">
    <location>
        <begin position="206"/>
        <end position="426"/>
    </location>
</feature>
<feature type="domain" description="Flagellar hook-associated protein 2 N-terminal" evidence="6">
    <location>
        <begin position="10"/>
        <end position="105"/>
    </location>
</feature>
<evidence type="ECO:0000256" key="1">
    <source>
        <dbReference type="ARBA" id="ARBA00009764"/>
    </source>
</evidence>
<keyword evidence="8" id="KW-0969">Cilium</keyword>
<dbReference type="InterPro" id="IPR010809">
    <property type="entry name" value="FliD_C"/>
</dbReference>
<evidence type="ECO:0000256" key="2">
    <source>
        <dbReference type="ARBA" id="ARBA00011255"/>
    </source>
</evidence>
<evidence type="ECO:0000313" key="8">
    <source>
        <dbReference type="EMBL" id="MDR7362059.1"/>
    </source>
</evidence>
<protein>
    <recommendedName>
        <fullName evidence="5">Flagellar hook-associated protein 2</fullName>
        <shortName evidence="5">HAP2</shortName>
    </recommendedName>
    <alternativeName>
        <fullName evidence="5">Flagellar cap protein</fullName>
    </alternativeName>
</protein>
<keyword evidence="8" id="KW-0966">Cell projection</keyword>
<dbReference type="Pfam" id="PF02465">
    <property type="entry name" value="FliD_N"/>
    <property type="match status" value="1"/>
</dbReference>
<dbReference type="Proteomes" id="UP001183648">
    <property type="component" value="Unassembled WGS sequence"/>
</dbReference>
<dbReference type="PANTHER" id="PTHR30288:SF0">
    <property type="entry name" value="FLAGELLAR HOOK-ASSOCIATED PROTEIN 2"/>
    <property type="match status" value="1"/>
</dbReference>
<accession>A0ABU2BWR7</accession>
<comment type="caution">
    <text evidence="8">The sequence shown here is derived from an EMBL/GenBank/DDBJ whole genome shotgun (WGS) entry which is preliminary data.</text>
</comment>
<evidence type="ECO:0000259" key="7">
    <source>
        <dbReference type="Pfam" id="PF07195"/>
    </source>
</evidence>
<dbReference type="InterPro" id="IPR040026">
    <property type="entry name" value="FliD"/>
</dbReference>
<comment type="subunit">
    <text evidence="2 5">Homopentamer.</text>
</comment>
<keyword evidence="8" id="KW-0282">Flagellum</keyword>
<comment type="similarity">
    <text evidence="1 5">Belongs to the FliD family.</text>
</comment>
<evidence type="ECO:0000313" key="9">
    <source>
        <dbReference type="Proteomes" id="UP001183648"/>
    </source>
</evidence>
<name>A0ABU2BWR7_9ACTN</name>
<dbReference type="InterPro" id="IPR003481">
    <property type="entry name" value="FliD_N"/>
</dbReference>
<evidence type="ECO:0000256" key="5">
    <source>
        <dbReference type="RuleBase" id="RU362066"/>
    </source>
</evidence>
<sequence length="443" mass="44691">MTASIGGLASGLDTASIISQLIQLEATQQTQLKARVAARTTAKTAMQGINAKLAALTTAAQDLAKTTSWSPLATSSSYDKVTVTAGTGGVPAQLDLTVGTLAQSHRLTFTSTAALTDVVVSGGTSVTLDKLDGTAPLTITTSDGTLGSLVNAINTAGAGVRASTLRLDDGTYRLTVESTTTGAAGDFTLTNADGSALLGGATVRAGQDASITVGADTIHSSTNTFTDLLPGLSVTLGVGAVAGTVVTIGATSDAAAMSAKVKGFVDQLNAVLSDIDTATKSASGDAKGGPLAGDATLRRVRDALLSTAYSVAGGTLADAGVQLDRYGKVTFDEDTFKAAYVADPAAVTAKFVSGTSPGWMAQLATVGDQASSSYTGSVTQALQGMDSVIRDLNDRIDAWDDRLALRKATLTRQFTALETALSQMQSQSSWLSGQLASLPTSSG</sequence>
<proteinExistence type="inferred from homology"/>
<dbReference type="EMBL" id="JAVDYG010000001">
    <property type="protein sequence ID" value="MDR7362059.1"/>
    <property type="molecule type" value="Genomic_DNA"/>
</dbReference>
<evidence type="ECO:0000259" key="6">
    <source>
        <dbReference type="Pfam" id="PF02465"/>
    </source>
</evidence>
<gene>
    <name evidence="8" type="ORF">J2S63_001612</name>
</gene>
<keyword evidence="4 5" id="KW-0975">Bacterial flagellum</keyword>
<dbReference type="RefSeq" id="WP_310301002.1">
    <property type="nucleotide sequence ID" value="NZ_BAAAPS010000008.1"/>
</dbReference>
<organism evidence="8 9">
    <name type="scientific">Nocardioides marmoribigeumensis</name>
    <dbReference type="NCBI Taxonomy" id="433649"/>
    <lineage>
        <taxon>Bacteria</taxon>
        <taxon>Bacillati</taxon>
        <taxon>Actinomycetota</taxon>
        <taxon>Actinomycetes</taxon>
        <taxon>Propionibacteriales</taxon>
        <taxon>Nocardioidaceae</taxon>
        <taxon>Nocardioides</taxon>
    </lineage>
</organism>